<dbReference type="KEGG" id="smao:CAG99_09015"/>
<proteinExistence type="predicted"/>
<dbReference type="Proteomes" id="UP000194218">
    <property type="component" value="Chromosome"/>
</dbReference>
<protein>
    <recommendedName>
        <fullName evidence="9">Thiosulfate dehydrogenase [quinone] large subunit</fullName>
    </recommendedName>
</protein>
<evidence type="ECO:0000256" key="2">
    <source>
        <dbReference type="ARBA" id="ARBA00022692"/>
    </source>
</evidence>
<evidence type="ECO:0000256" key="5">
    <source>
        <dbReference type="SAM" id="MobiDB-lite"/>
    </source>
</evidence>
<evidence type="ECO:0008006" key="9">
    <source>
        <dbReference type="Google" id="ProtNLM"/>
    </source>
</evidence>
<comment type="subcellular location">
    <subcellularLocation>
        <location evidence="1">Membrane</location>
        <topology evidence="1">Multi-pass membrane protein</topology>
    </subcellularLocation>
</comment>
<feature type="region of interest" description="Disordered" evidence="5">
    <location>
        <begin position="1"/>
        <end position="26"/>
    </location>
</feature>
<organism evidence="7 8">
    <name type="scientific">Streptomyces marincola</name>
    <dbReference type="NCBI Taxonomy" id="2878388"/>
    <lineage>
        <taxon>Bacteria</taxon>
        <taxon>Bacillati</taxon>
        <taxon>Actinomycetota</taxon>
        <taxon>Actinomycetes</taxon>
        <taxon>Kitasatosporales</taxon>
        <taxon>Streptomycetaceae</taxon>
        <taxon>Streptomyces</taxon>
    </lineage>
</organism>
<feature type="transmembrane region" description="Helical" evidence="6">
    <location>
        <begin position="94"/>
        <end position="112"/>
    </location>
</feature>
<reference evidence="7 8" key="1">
    <citation type="submission" date="2017-05" db="EMBL/GenBank/DDBJ databases">
        <title>Complete genome sequence of Streptomyces sp. SCSIO 03032 revealed the diverse biosynthetic pathways for its bioactive secondary metabolites.</title>
        <authorList>
            <person name="Ma L."/>
            <person name="Zhu Y."/>
            <person name="Zhang W."/>
            <person name="Zhang G."/>
            <person name="Tian X."/>
            <person name="Zhang S."/>
            <person name="Zhang C."/>
        </authorList>
    </citation>
    <scope>NUCLEOTIDE SEQUENCE [LARGE SCALE GENOMIC DNA]</scope>
    <source>
        <strain evidence="7 8">SCSIO 03032</strain>
    </source>
</reference>
<evidence type="ECO:0000256" key="3">
    <source>
        <dbReference type="ARBA" id="ARBA00022989"/>
    </source>
</evidence>
<feature type="transmembrane region" description="Helical" evidence="6">
    <location>
        <begin position="33"/>
        <end position="51"/>
    </location>
</feature>
<keyword evidence="3 6" id="KW-1133">Transmembrane helix</keyword>
<feature type="compositionally biased region" description="Gly residues" evidence="5">
    <location>
        <begin position="11"/>
        <end position="26"/>
    </location>
</feature>
<dbReference type="OrthoDB" id="25106at2"/>
<evidence type="ECO:0000256" key="6">
    <source>
        <dbReference type="SAM" id="Phobius"/>
    </source>
</evidence>
<name>A0A1W7CVW7_9ACTN</name>
<dbReference type="EMBL" id="CP021121">
    <property type="protein sequence ID" value="ARQ68984.1"/>
    <property type="molecule type" value="Genomic_DNA"/>
</dbReference>
<gene>
    <name evidence="7" type="ORF">CAG99_09015</name>
</gene>
<keyword evidence="4 6" id="KW-0472">Membrane</keyword>
<feature type="transmembrane region" description="Helical" evidence="6">
    <location>
        <begin position="119"/>
        <end position="137"/>
    </location>
</feature>
<evidence type="ECO:0000256" key="4">
    <source>
        <dbReference type="ARBA" id="ARBA00023136"/>
    </source>
</evidence>
<dbReference type="GO" id="GO:0016020">
    <property type="term" value="C:membrane"/>
    <property type="evidence" value="ECO:0007669"/>
    <property type="project" value="UniProtKB-SubCell"/>
</dbReference>
<dbReference type="PANTHER" id="PTHR39157:SF1">
    <property type="entry name" value="DOXX FAMILY PROTEIN"/>
    <property type="match status" value="1"/>
</dbReference>
<accession>A0A1W7CVW7</accession>
<evidence type="ECO:0000313" key="7">
    <source>
        <dbReference type="EMBL" id="ARQ68984.1"/>
    </source>
</evidence>
<evidence type="ECO:0000256" key="1">
    <source>
        <dbReference type="ARBA" id="ARBA00004141"/>
    </source>
</evidence>
<dbReference type="InterPro" id="IPR032808">
    <property type="entry name" value="DoxX"/>
</dbReference>
<feature type="transmembrane region" description="Helical" evidence="6">
    <location>
        <begin position="149"/>
        <end position="168"/>
    </location>
</feature>
<sequence length="184" mass="19299">MSVTHQLRGPGPRGGLPGPGGPGGGPRETAARYALLPLRLFLGLTFLYAGIDKYTDAGPFSGAMSTDAMERMLGFSREDAAAGWLADLALDHPGLFLDGVAVAEIAVGAGVLFGLLTRVAAAGGVLLSLSFWLTVTWPSDPYYFGQDLPYLFCFLTLLLAGPGPFALGRPLSARQGRRNGRLFG</sequence>
<dbReference type="PANTHER" id="PTHR39157">
    <property type="entry name" value="INTEGRAL MEMBRANE PROTEIN-RELATED"/>
    <property type="match status" value="1"/>
</dbReference>
<dbReference type="AlphaFoldDB" id="A0A1W7CVW7"/>
<evidence type="ECO:0000313" key="8">
    <source>
        <dbReference type="Proteomes" id="UP000194218"/>
    </source>
</evidence>
<keyword evidence="2 6" id="KW-0812">Transmembrane</keyword>
<dbReference type="RefSeq" id="WP_086158496.1">
    <property type="nucleotide sequence ID" value="NZ_CP021121.1"/>
</dbReference>
<dbReference type="Pfam" id="PF07681">
    <property type="entry name" value="DoxX"/>
    <property type="match status" value="1"/>
</dbReference>
<keyword evidence="8" id="KW-1185">Reference proteome</keyword>